<gene>
    <name evidence="7" type="ORF">NCTC11343_01572</name>
</gene>
<dbReference type="PANTHER" id="PTHR43133">
    <property type="entry name" value="RNA POLYMERASE ECF-TYPE SIGMA FACTO"/>
    <property type="match status" value="1"/>
</dbReference>
<dbReference type="CDD" id="cd06171">
    <property type="entry name" value="Sigma70_r4"/>
    <property type="match status" value="1"/>
</dbReference>
<dbReference type="InterPro" id="IPR013249">
    <property type="entry name" value="RNA_pol_sigma70_r4_t2"/>
</dbReference>
<evidence type="ECO:0000256" key="2">
    <source>
        <dbReference type="ARBA" id="ARBA00023015"/>
    </source>
</evidence>
<dbReference type="Pfam" id="PF08281">
    <property type="entry name" value="Sigma70_r4_2"/>
    <property type="match status" value="1"/>
</dbReference>
<dbReference type="NCBIfam" id="TIGR02985">
    <property type="entry name" value="Sig70_bacteroi1"/>
    <property type="match status" value="1"/>
</dbReference>
<dbReference type="InterPro" id="IPR013324">
    <property type="entry name" value="RNA_pol_sigma_r3/r4-like"/>
</dbReference>
<dbReference type="InterPro" id="IPR007627">
    <property type="entry name" value="RNA_pol_sigma70_r2"/>
</dbReference>
<dbReference type="Pfam" id="PF04542">
    <property type="entry name" value="Sigma70_r2"/>
    <property type="match status" value="1"/>
</dbReference>
<proteinExistence type="inferred from homology"/>
<dbReference type="EMBL" id="UAUU01000005">
    <property type="protein sequence ID" value="SPZ85016.1"/>
    <property type="molecule type" value="Genomic_DNA"/>
</dbReference>
<dbReference type="Proteomes" id="UP000251241">
    <property type="component" value="Unassembled WGS sequence"/>
</dbReference>
<accession>A0A2X2J052</accession>
<evidence type="ECO:0000313" key="8">
    <source>
        <dbReference type="Proteomes" id="UP000251241"/>
    </source>
</evidence>
<dbReference type="GO" id="GO:0003677">
    <property type="term" value="F:DNA binding"/>
    <property type="evidence" value="ECO:0007669"/>
    <property type="project" value="InterPro"/>
</dbReference>
<dbReference type="SUPFAM" id="SSF88659">
    <property type="entry name" value="Sigma3 and sigma4 domains of RNA polymerase sigma factors"/>
    <property type="match status" value="1"/>
</dbReference>
<evidence type="ECO:0000259" key="6">
    <source>
        <dbReference type="Pfam" id="PF08281"/>
    </source>
</evidence>
<evidence type="ECO:0000256" key="3">
    <source>
        <dbReference type="ARBA" id="ARBA00023082"/>
    </source>
</evidence>
<dbReference type="InterPro" id="IPR013325">
    <property type="entry name" value="RNA_pol_sigma_r2"/>
</dbReference>
<dbReference type="AlphaFoldDB" id="A0A2X2J052"/>
<keyword evidence="4" id="KW-0804">Transcription</keyword>
<evidence type="ECO:0000313" key="7">
    <source>
        <dbReference type="EMBL" id="SPZ85016.1"/>
    </source>
</evidence>
<reference evidence="7 8" key="1">
    <citation type="submission" date="2018-06" db="EMBL/GenBank/DDBJ databases">
        <authorList>
            <consortium name="Pathogen Informatics"/>
            <person name="Doyle S."/>
        </authorList>
    </citation>
    <scope>NUCLEOTIDE SEQUENCE [LARGE SCALE GENOMIC DNA]</scope>
    <source>
        <strain evidence="7 8">NCTC11343</strain>
    </source>
</reference>
<dbReference type="InterPro" id="IPR014327">
    <property type="entry name" value="RNA_pol_sigma70_bacteroid"/>
</dbReference>
<organism evidence="7 8">
    <name type="scientific">Sphingobacterium multivorum</name>
    <dbReference type="NCBI Taxonomy" id="28454"/>
    <lineage>
        <taxon>Bacteria</taxon>
        <taxon>Pseudomonadati</taxon>
        <taxon>Bacteroidota</taxon>
        <taxon>Sphingobacteriia</taxon>
        <taxon>Sphingobacteriales</taxon>
        <taxon>Sphingobacteriaceae</taxon>
        <taxon>Sphingobacterium</taxon>
    </lineage>
</organism>
<dbReference type="GO" id="GO:0016987">
    <property type="term" value="F:sigma factor activity"/>
    <property type="evidence" value="ECO:0007669"/>
    <property type="project" value="UniProtKB-KW"/>
</dbReference>
<protein>
    <submittedName>
        <fullName evidence="7">RNA polymerase sigma factor</fullName>
    </submittedName>
</protein>
<dbReference type="InterPro" id="IPR014284">
    <property type="entry name" value="RNA_pol_sigma-70_dom"/>
</dbReference>
<evidence type="ECO:0000259" key="5">
    <source>
        <dbReference type="Pfam" id="PF04542"/>
    </source>
</evidence>
<dbReference type="Gene3D" id="1.10.10.10">
    <property type="entry name" value="Winged helix-like DNA-binding domain superfamily/Winged helix DNA-binding domain"/>
    <property type="match status" value="1"/>
</dbReference>
<sequence length="177" mass="21466">MSENKEKNFEQLFRTHYKELHRYAYRYLGDSDVAEEVVQQVFLRLWERDWEEQIHTSLKAYLYRAIYNESMNVLKKEQRKLKYQSHEQHKQDFAPAVDESTRDLDERLQIALAELPEKSRTVFELSRFQEMKYKDIAVTLDLSIKTVEGHMSKALRHLRIELVDYLTLIICFLIYRL</sequence>
<comment type="similarity">
    <text evidence="1">Belongs to the sigma-70 factor family. ECF subfamily.</text>
</comment>
<keyword evidence="2" id="KW-0805">Transcription regulation</keyword>
<dbReference type="SUPFAM" id="SSF88946">
    <property type="entry name" value="Sigma2 domain of RNA polymerase sigma factors"/>
    <property type="match status" value="1"/>
</dbReference>
<feature type="domain" description="RNA polymerase sigma-70 region 2" evidence="5">
    <location>
        <begin position="12"/>
        <end position="79"/>
    </location>
</feature>
<dbReference type="GO" id="GO:0006352">
    <property type="term" value="P:DNA-templated transcription initiation"/>
    <property type="evidence" value="ECO:0007669"/>
    <property type="project" value="InterPro"/>
</dbReference>
<name>A0A2X2J052_SPHMU</name>
<dbReference type="InterPro" id="IPR039425">
    <property type="entry name" value="RNA_pol_sigma-70-like"/>
</dbReference>
<evidence type="ECO:0000256" key="1">
    <source>
        <dbReference type="ARBA" id="ARBA00010641"/>
    </source>
</evidence>
<dbReference type="PANTHER" id="PTHR43133:SF46">
    <property type="entry name" value="RNA POLYMERASE SIGMA-70 FACTOR ECF SUBFAMILY"/>
    <property type="match status" value="1"/>
</dbReference>
<evidence type="ECO:0000256" key="4">
    <source>
        <dbReference type="ARBA" id="ARBA00023163"/>
    </source>
</evidence>
<dbReference type="NCBIfam" id="TIGR02937">
    <property type="entry name" value="sigma70-ECF"/>
    <property type="match status" value="1"/>
</dbReference>
<dbReference type="RefSeq" id="WP_070567352.1">
    <property type="nucleotide sequence ID" value="NZ_CP069793.1"/>
</dbReference>
<feature type="domain" description="RNA polymerase sigma factor 70 region 4 type 2" evidence="6">
    <location>
        <begin position="107"/>
        <end position="158"/>
    </location>
</feature>
<dbReference type="Gene3D" id="1.10.1740.10">
    <property type="match status" value="1"/>
</dbReference>
<keyword evidence="3" id="KW-0731">Sigma factor</keyword>
<dbReference type="InterPro" id="IPR036388">
    <property type="entry name" value="WH-like_DNA-bd_sf"/>
</dbReference>
<dbReference type="GeneID" id="97181723"/>